<organism evidence="1 2">
    <name type="scientific">Cannabis sativa</name>
    <name type="common">Hemp</name>
    <name type="synonym">Marijuana</name>
    <dbReference type="NCBI Taxonomy" id="3483"/>
    <lineage>
        <taxon>Eukaryota</taxon>
        <taxon>Viridiplantae</taxon>
        <taxon>Streptophyta</taxon>
        <taxon>Embryophyta</taxon>
        <taxon>Tracheophyta</taxon>
        <taxon>Spermatophyta</taxon>
        <taxon>Magnoliopsida</taxon>
        <taxon>eudicotyledons</taxon>
        <taxon>Gunneridae</taxon>
        <taxon>Pentapetalae</taxon>
        <taxon>rosids</taxon>
        <taxon>fabids</taxon>
        <taxon>Rosales</taxon>
        <taxon>Cannabaceae</taxon>
        <taxon>Cannabis</taxon>
    </lineage>
</organism>
<evidence type="ECO:0000313" key="2">
    <source>
        <dbReference type="Proteomes" id="UP000596661"/>
    </source>
</evidence>
<dbReference type="Gramene" id="evm.model.03.1647">
    <property type="protein sequence ID" value="cds.evm.model.03.1647"/>
    <property type="gene ID" value="evm.TU.03.1647"/>
</dbReference>
<dbReference type="AlphaFoldDB" id="A0A803P647"/>
<protein>
    <recommendedName>
        <fullName evidence="3">Late embryogenesis abundant protein LEA-2 subgroup domain-containing protein</fullName>
    </recommendedName>
</protein>
<reference evidence="1" key="1">
    <citation type="submission" date="2018-11" db="EMBL/GenBank/DDBJ databases">
        <authorList>
            <person name="Grassa J C."/>
        </authorList>
    </citation>
    <scope>NUCLEOTIDE SEQUENCE [LARGE SCALE GENOMIC DNA]</scope>
</reference>
<reference evidence="1" key="2">
    <citation type="submission" date="2021-03" db="UniProtKB">
        <authorList>
            <consortium name="EnsemblPlants"/>
        </authorList>
    </citation>
    <scope>IDENTIFICATION</scope>
</reference>
<sequence length="134" mass="15181">MSLNIAVTNPNAFVDIYCDDIEATAFVQGQYQLTKVVLTPFYLKHKTTTTLGVVFQGSHMLSFGSNCENFLCRFGDEMRDGTYNIVVGFSVFVRTKLGKLRINVPYSQPYIYCDLRVPLNSMDGKGMRENAEKR</sequence>
<dbReference type="EnsemblPlants" id="evm.model.03.1647">
    <property type="protein sequence ID" value="cds.evm.model.03.1647"/>
    <property type="gene ID" value="evm.TU.03.1647"/>
</dbReference>
<evidence type="ECO:0008006" key="3">
    <source>
        <dbReference type="Google" id="ProtNLM"/>
    </source>
</evidence>
<accession>A0A803P647</accession>
<dbReference type="Proteomes" id="UP000596661">
    <property type="component" value="Chromosome 3"/>
</dbReference>
<dbReference type="EMBL" id="UZAU01000327">
    <property type="status" value="NOT_ANNOTATED_CDS"/>
    <property type="molecule type" value="Genomic_DNA"/>
</dbReference>
<name>A0A803P647_CANSA</name>
<evidence type="ECO:0000313" key="1">
    <source>
        <dbReference type="EnsemblPlants" id="cds.evm.model.03.1647"/>
    </source>
</evidence>
<proteinExistence type="predicted"/>
<keyword evidence="2" id="KW-1185">Reference proteome</keyword>